<gene>
    <name evidence="1" type="ORF">TUM18999_01760</name>
    <name evidence="2" type="ORF">TUM20286_25480</name>
</gene>
<proteinExistence type="predicted"/>
<dbReference type="InterPro" id="IPR008868">
    <property type="entry name" value="TniB"/>
</dbReference>
<dbReference type="EMBL" id="AP023189">
    <property type="protein sequence ID" value="BCG21985.1"/>
    <property type="molecule type" value="Genomic_DNA"/>
</dbReference>
<name>A0A6J4DXZ5_9PSED</name>
<keyword evidence="4" id="KW-1185">Reference proteome</keyword>
<evidence type="ECO:0000313" key="4">
    <source>
        <dbReference type="Proteomes" id="UP001054892"/>
    </source>
</evidence>
<dbReference type="SUPFAM" id="SSF52540">
    <property type="entry name" value="P-loop containing nucleoside triphosphate hydrolases"/>
    <property type="match status" value="1"/>
</dbReference>
<protein>
    <submittedName>
        <fullName evidence="1">Transposase</fullName>
    </submittedName>
</protein>
<dbReference type="AlphaFoldDB" id="A0A6J4DXZ5"/>
<evidence type="ECO:0000313" key="2">
    <source>
        <dbReference type="EMBL" id="GJN52796.1"/>
    </source>
</evidence>
<organism evidence="1 3">
    <name type="scientific">Pseudomonas tohonis</name>
    <dbReference type="NCBI Taxonomy" id="2725477"/>
    <lineage>
        <taxon>Bacteria</taxon>
        <taxon>Pseudomonadati</taxon>
        <taxon>Pseudomonadota</taxon>
        <taxon>Gammaproteobacteria</taxon>
        <taxon>Pseudomonadales</taxon>
        <taxon>Pseudomonadaceae</taxon>
        <taxon>Pseudomonas</taxon>
    </lineage>
</organism>
<dbReference type="Proteomes" id="UP001054892">
    <property type="component" value="Unassembled WGS sequence"/>
</dbReference>
<dbReference type="Gene3D" id="3.40.50.300">
    <property type="entry name" value="P-loop containing nucleotide triphosphate hydrolases"/>
    <property type="match status" value="1"/>
</dbReference>
<dbReference type="EMBL" id="BQKM01000004">
    <property type="protein sequence ID" value="GJN52796.1"/>
    <property type="molecule type" value="Genomic_DNA"/>
</dbReference>
<evidence type="ECO:0000313" key="3">
    <source>
        <dbReference type="Proteomes" id="UP000509383"/>
    </source>
</evidence>
<accession>A0A6J4DXZ5</accession>
<dbReference type="Proteomes" id="UP000509383">
    <property type="component" value="Chromosome"/>
</dbReference>
<dbReference type="Pfam" id="PF05621">
    <property type="entry name" value="TniB"/>
    <property type="match status" value="1"/>
</dbReference>
<dbReference type="RefSeq" id="WP_111262984.1">
    <property type="nucleotide sequence ID" value="NZ_AP023189.1"/>
</dbReference>
<reference evidence="1 3" key="1">
    <citation type="submission" date="2020-05" db="EMBL/GenBank/DDBJ databases">
        <title>Characterization of novel class B3 metallo-beta-lactamase from novel Pseudomonas species.</title>
        <authorList>
            <person name="Yamada K."/>
            <person name="Aoki K."/>
            <person name="Ishii Y."/>
        </authorList>
    </citation>
    <scope>NUCLEOTIDE SEQUENCE [LARGE SCALE GENOMIC DNA]</scope>
    <source>
        <strain evidence="1 3">TUM18999</strain>
        <strain evidence="2 4">TUM20286</strain>
    </source>
</reference>
<evidence type="ECO:0000313" key="1">
    <source>
        <dbReference type="EMBL" id="BCG21985.1"/>
    </source>
</evidence>
<sequence>MTDFSHVLPEFRWQFGLSDSERLSQIAPRWIDYEFADKLHNMLFAKLSGHRDQPDIFLLGDSRMGKTTLIKRFIDIRAPQFINEEGIREKPVLMIEMDQPSPKQFLIEILSTSISPFNPDAPFENLFFKAMNLLENCKTKMLIIDEVQSLTQGTAREMTAISRLIKRVSNKTGISIVGVGVKSAKQLLQKDEQYANRFVAVNVPDWTASPAFRQFLKGFESWLPLKHASHLSSKEKASLILRITEGNTSKVEELLLGCARLAITSGKECIDLDLLGAPKWKKDVNFGIREVVL</sequence>
<dbReference type="InterPro" id="IPR027417">
    <property type="entry name" value="P-loop_NTPase"/>
</dbReference>
<dbReference type="KEGG" id="ptw:TUM18999_01760"/>